<proteinExistence type="predicted"/>
<evidence type="ECO:0000313" key="1">
    <source>
        <dbReference type="EMBL" id="CAA9215676.1"/>
    </source>
</evidence>
<organism evidence="1">
    <name type="scientific">uncultured Armatimonadetes bacterium</name>
    <dbReference type="NCBI Taxonomy" id="157466"/>
    <lineage>
        <taxon>Bacteria</taxon>
        <taxon>Bacillati</taxon>
        <taxon>Armatimonadota</taxon>
        <taxon>environmental samples</taxon>
    </lineage>
</organism>
<gene>
    <name evidence="1" type="ORF">AVDCRST_MAG63-197</name>
</gene>
<protein>
    <submittedName>
        <fullName evidence="1">Uncharacterized protein</fullName>
    </submittedName>
</protein>
<dbReference type="EMBL" id="CADCTO010000026">
    <property type="protein sequence ID" value="CAA9215676.1"/>
    <property type="molecule type" value="Genomic_DNA"/>
</dbReference>
<reference evidence="1" key="1">
    <citation type="submission" date="2020-02" db="EMBL/GenBank/DDBJ databases">
        <authorList>
            <person name="Meier V. D."/>
        </authorList>
    </citation>
    <scope>NUCLEOTIDE SEQUENCE</scope>
    <source>
        <strain evidence="1">AVDCRST_MAG63</strain>
    </source>
</reference>
<accession>A0A6J4H6P0</accession>
<name>A0A6J4H6P0_9BACT</name>
<dbReference type="AlphaFoldDB" id="A0A6J4H6P0"/>
<sequence length="314" mass="34262">MLHRPAARPRDGGELLGVDVALDPVQRRDGVLVPGREADAPPGHVEGFRQRVRLDGDIQGTRRLQDRRRPIAVVADLGVGAVLADEQVELAREAHGFCEKFRGRHGARRVVRVVQEQELCLARHVGGDRRQVGQPLVLGRERHQVRRAPREQRVDLRHGVGRVGHEGDVAGVDVAPAQVRQPLLGADELEQFGLGVQRNAEARSEPAGAGFQERRVPGGALVVAVRFGVAGRFAEFGEDRGRGGLVGVADAQVDQVTARGDRFGFQASDLAEQVGGDQVKSFRTLQRDTPSEKFAGRRFRHRYTVGLFGLASGR</sequence>